<dbReference type="OrthoDB" id="3862662at2759"/>
<name>A0A8H6RNG0_9PEZI</name>
<organism evidence="3 4">
    <name type="scientific">Pseudocercospora fuligena</name>
    <dbReference type="NCBI Taxonomy" id="685502"/>
    <lineage>
        <taxon>Eukaryota</taxon>
        <taxon>Fungi</taxon>
        <taxon>Dikarya</taxon>
        <taxon>Ascomycota</taxon>
        <taxon>Pezizomycotina</taxon>
        <taxon>Dothideomycetes</taxon>
        <taxon>Dothideomycetidae</taxon>
        <taxon>Mycosphaerellales</taxon>
        <taxon>Mycosphaerellaceae</taxon>
        <taxon>Pseudocercospora</taxon>
    </lineage>
</organism>
<dbReference type="PANTHER" id="PTHR46910">
    <property type="entry name" value="TRANSCRIPTION FACTOR PDR1"/>
    <property type="match status" value="1"/>
</dbReference>
<dbReference type="GO" id="GO:0008270">
    <property type="term" value="F:zinc ion binding"/>
    <property type="evidence" value="ECO:0007669"/>
    <property type="project" value="InterPro"/>
</dbReference>
<dbReference type="GO" id="GO:0003677">
    <property type="term" value="F:DNA binding"/>
    <property type="evidence" value="ECO:0007669"/>
    <property type="project" value="InterPro"/>
</dbReference>
<dbReference type="CDD" id="cd12148">
    <property type="entry name" value="fungal_TF_MHR"/>
    <property type="match status" value="1"/>
</dbReference>
<evidence type="ECO:0000259" key="2">
    <source>
        <dbReference type="Pfam" id="PF04082"/>
    </source>
</evidence>
<dbReference type="AlphaFoldDB" id="A0A8H6RNG0"/>
<dbReference type="InterPro" id="IPR050987">
    <property type="entry name" value="AtrR-like"/>
</dbReference>
<protein>
    <submittedName>
        <fullName evidence="3">Transcription factor BOA15</fullName>
    </submittedName>
</protein>
<dbReference type="Proteomes" id="UP000660729">
    <property type="component" value="Unassembled WGS sequence"/>
</dbReference>
<reference evidence="3" key="1">
    <citation type="submission" date="2020-04" db="EMBL/GenBank/DDBJ databases">
        <title>Draft genome resource of the tomato pathogen Pseudocercospora fuligena.</title>
        <authorList>
            <person name="Zaccaron A."/>
        </authorList>
    </citation>
    <scope>NUCLEOTIDE SEQUENCE</scope>
    <source>
        <strain evidence="3">PF001</strain>
    </source>
</reference>
<dbReference type="GO" id="GO:0006351">
    <property type="term" value="P:DNA-templated transcription"/>
    <property type="evidence" value="ECO:0007669"/>
    <property type="project" value="InterPro"/>
</dbReference>
<evidence type="ECO:0000313" key="4">
    <source>
        <dbReference type="Proteomes" id="UP000660729"/>
    </source>
</evidence>
<evidence type="ECO:0000313" key="3">
    <source>
        <dbReference type="EMBL" id="KAF7194231.1"/>
    </source>
</evidence>
<dbReference type="EMBL" id="JABCIY010000063">
    <property type="protein sequence ID" value="KAF7194231.1"/>
    <property type="molecule type" value="Genomic_DNA"/>
</dbReference>
<dbReference type="InterPro" id="IPR007219">
    <property type="entry name" value="XnlR_reg_dom"/>
</dbReference>
<gene>
    <name evidence="3" type="ORF">HII31_04468</name>
</gene>
<evidence type="ECO:0000256" key="1">
    <source>
        <dbReference type="ARBA" id="ARBA00023242"/>
    </source>
</evidence>
<keyword evidence="4" id="KW-1185">Reference proteome</keyword>
<dbReference type="GO" id="GO:0003700">
    <property type="term" value="F:DNA-binding transcription factor activity"/>
    <property type="evidence" value="ECO:0007669"/>
    <property type="project" value="InterPro"/>
</dbReference>
<proteinExistence type="predicted"/>
<sequence>MTVPRELLWSDVVVEPIAPSRTEAEDIIRHFYATTHEWSPVISCRRITREMEATSEVASADFVALIFAMQLISTSGSEASQEAYHATKAALAACEQVNQMTTNYSGAYILIATFELGHAMFPTAYLSIAHCTRIFYALGTHDKKKATQLFGSCDTWVETEERRRLWWAAITLDRYAHILFRFRPLSVQHIPADEIIPANDDAWDGGELTVNALLVMSIEANTAVTPFARTCQAAHILGKACHHVNEVPTANDAELHLEEAVQIARATHALKTLIEQDSAVSDKPSRLFTARALCLSTQQLLFDVHSCIESDHVDSGGGNKGLRLELQQLAIDGSKTAAAECVGFAEELEAHLLAHGSSSISPMVLNALYSAAGTWAWYYRETGNQGHLDKLNGLRRILDTMQSQWHASIDYLLLLENTEFTYTGACYQ</sequence>
<accession>A0A8H6RNG0</accession>
<dbReference type="Pfam" id="PF04082">
    <property type="entry name" value="Fungal_trans"/>
    <property type="match status" value="1"/>
</dbReference>
<keyword evidence="1" id="KW-0539">Nucleus</keyword>
<comment type="caution">
    <text evidence="3">The sequence shown here is derived from an EMBL/GenBank/DDBJ whole genome shotgun (WGS) entry which is preliminary data.</text>
</comment>
<dbReference type="PANTHER" id="PTHR46910:SF11">
    <property type="entry name" value="ZN(2)-C6 FUNGAL-TYPE DOMAIN-CONTAINING PROTEIN"/>
    <property type="match status" value="1"/>
</dbReference>
<feature type="domain" description="Xylanolytic transcriptional activator regulatory" evidence="2">
    <location>
        <begin position="31"/>
        <end position="204"/>
    </location>
</feature>